<sequence length="230" mass="24463">MESFRFIFMLTKDDRTVEHALTVVETALRLGIKDIGFKDIGLPIPALQRLAEVIRSAGARVYLEVVSPDRQRELDSVKAGLALGVDCLMGGTHVPDVLPLLEGHNVAYYPFAGHVVGHPSVLKGTPEEIARNAAEWAAHPAVAGLDLLAYRNDGDVPEVIRASCAAVEKPVIVAGSISTPEQIEVVRRAGAAGFTVGTAAFEGVFPAKSAQLEDQLRAVMACCETVAALK</sequence>
<gene>
    <name evidence="1" type="ORF">NQF64_00335</name>
</gene>
<dbReference type="EMBL" id="JANIDW010000001">
    <property type="protein sequence ID" value="MCX5613698.1"/>
    <property type="molecule type" value="Genomic_DNA"/>
</dbReference>
<dbReference type="InterPro" id="IPR036206">
    <property type="entry name" value="ThiamineP_synth_sf"/>
</dbReference>
<comment type="caution">
    <text evidence="1">The sequence shown here is derived from an EMBL/GenBank/DDBJ whole genome shotgun (WGS) entry which is preliminary data.</text>
</comment>
<evidence type="ECO:0000313" key="2">
    <source>
        <dbReference type="Proteomes" id="UP001165648"/>
    </source>
</evidence>
<evidence type="ECO:0000313" key="1">
    <source>
        <dbReference type="EMBL" id="MCX5613698.1"/>
    </source>
</evidence>
<organism evidence="1 2">
    <name type="scientific">Bombella saccharophila</name>
    <dbReference type="NCBI Taxonomy" id="2967338"/>
    <lineage>
        <taxon>Bacteria</taxon>
        <taxon>Pseudomonadati</taxon>
        <taxon>Pseudomonadota</taxon>
        <taxon>Alphaproteobacteria</taxon>
        <taxon>Acetobacterales</taxon>
        <taxon>Acetobacteraceae</taxon>
        <taxon>Bombella</taxon>
    </lineage>
</organism>
<keyword evidence="2" id="KW-1185">Reference proteome</keyword>
<dbReference type="Gene3D" id="3.20.20.70">
    <property type="entry name" value="Aldolase class I"/>
    <property type="match status" value="1"/>
</dbReference>
<dbReference type="SUPFAM" id="SSF51391">
    <property type="entry name" value="Thiamin phosphate synthase"/>
    <property type="match status" value="1"/>
</dbReference>
<name>A0ABT3W4P3_9PROT</name>
<accession>A0ABT3W4P3</accession>
<dbReference type="RefSeq" id="WP_266106118.1">
    <property type="nucleotide sequence ID" value="NZ_JANIDW010000001.1"/>
</dbReference>
<dbReference type="InterPro" id="IPR013785">
    <property type="entry name" value="Aldolase_TIM"/>
</dbReference>
<protein>
    <submittedName>
        <fullName evidence="1">4-hydroxythreonine-4-phosphate dehydrogenase</fullName>
    </submittedName>
</protein>
<reference evidence="1 2" key="1">
    <citation type="submission" date="2022-07" db="EMBL/GenBank/DDBJ databases">
        <title>Bombella genomes.</title>
        <authorList>
            <person name="Harer L."/>
            <person name="Styblova S."/>
            <person name="Ehrmann M."/>
        </authorList>
    </citation>
    <scope>NUCLEOTIDE SEQUENCE [LARGE SCALE GENOMIC DNA]</scope>
    <source>
        <strain evidence="1 2">TMW 2.2558</strain>
    </source>
</reference>
<proteinExistence type="predicted"/>
<dbReference type="Proteomes" id="UP001165648">
    <property type="component" value="Unassembled WGS sequence"/>
</dbReference>